<reference evidence="2" key="3">
    <citation type="submission" date="2020-02" db="EMBL/GenBank/DDBJ databases">
        <authorList>
            <person name="Matsumoto Y."/>
            <person name="Motooka D."/>
            <person name="Nakamura S."/>
        </authorList>
    </citation>
    <scope>NUCLEOTIDE SEQUENCE</scope>
    <source>
        <strain evidence="2">JCM 12405</strain>
    </source>
</reference>
<dbReference type="GO" id="GO:0043041">
    <property type="term" value="P:amino acid activation for nonribosomal peptide biosynthetic process"/>
    <property type="evidence" value="ECO:0007669"/>
    <property type="project" value="TreeGrafter"/>
</dbReference>
<keyword evidence="4" id="KW-1185">Reference proteome</keyword>
<protein>
    <recommendedName>
        <fullName evidence="1">AMP-dependent synthetase/ligase domain-containing protein</fullName>
    </recommendedName>
</protein>
<dbReference type="SUPFAM" id="SSF56801">
    <property type="entry name" value="Acetyl-CoA synthetase-like"/>
    <property type="match status" value="1"/>
</dbReference>
<dbReference type="AlphaFoldDB" id="A0A1X1T2S4"/>
<dbReference type="Pfam" id="PF00501">
    <property type="entry name" value="AMP-binding"/>
    <property type="match status" value="1"/>
</dbReference>
<dbReference type="KEGG" id="mdr:MDOR_11230"/>
<evidence type="ECO:0000259" key="1">
    <source>
        <dbReference type="Pfam" id="PF00501"/>
    </source>
</evidence>
<dbReference type="Gene3D" id="3.40.50.12780">
    <property type="entry name" value="N-terminal domain of ligase-like"/>
    <property type="match status" value="1"/>
</dbReference>
<dbReference type="InterPro" id="IPR042099">
    <property type="entry name" value="ANL_N_sf"/>
</dbReference>
<dbReference type="Proteomes" id="UP000467201">
    <property type="component" value="Chromosome"/>
</dbReference>
<dbReference type="InterPro" id="IPR000873">
    <property type="entry name" value="AMP-dep_synth/lig_dom"/>
</dbReference>
<evidence type="ECO:0000313" key="2">
    <source>
        <dbReference type="EMBL" id="BBZ06954.1"/>
    </source>
</evidence>
<evidence type="ECO:0000313" key="4">
    <source>
        <dbReference type="Proteomes" id="UP000193564"/>
    </source>
</evidence>
<accession>A0A1X1T2S4</accession>
<dbReference type="Gene3D" id="3.30.300.30">
    <property type="match status" value="1"/>
</dbReference>
<dbReference type="Proteomes" id="UP000193564">
    <property type="component" value="Unassembled WGS sequence"/>
</dbReference>
<organism evidence="3 4">
    <name type="scientific">Mycolicibacterium doricum</name>
    <dbReference type="NCBI Taxonomy" id="126673"/>
    <lineage>
        <taxon>Bacteria</taxon>
        <taxon>Bacillati</taxon>
        <taxon>Actinomycetota</taxon>
        <taxon>Actinomycetes</taxon>
        <taxon>Mycobacteriales</taxon>
        <taxon>Mycobacteriaceae</taxon>
        <taxon>Mycolicibacterium</taxon>
    </lineage>
</organism>
<evidence type="ECO:0000313" key="5">
    <source>
        <dbReference type="Proteomes" id="UP000467201"/>
    </source>
</evidence>
<dbReference type="RefSeq" id="WP_085191972.1">
    <property type="nucleotide sequence ID" value="NZ_AP022605.1"/>
</dbReference>
<evidence type="ECO:0000313" key="3">
    <source>
        <dbReference type="EMBL" id="ORV38663.1"/>
    </source>
</evidence>
<name>A0A1X1T2S4_9MYCO</name>
<reference evidence="2 5" key="2">
    <citation type="journal article" date="2019" name="Emerg. Microbes Infect.">
        <title>Comprehensive subspecies identification of 175 nontuberculous mycobacteria species based on 7547 genomic profiles.</title>
        <authorList>
            <person name="Matsumoto Y."/>
            <person name="Kinjo T."/>
            <person name="Motooka D."/>
            <person name="Nabeya D."/>
            <person name="Jung N."/>
            <person name="Uechi K."/>
            <person name="Horii T."/>
            <person name="Iida T."/>
            <person name="Fujita J."/>
            <person name="Nakamura S."/>
        </authorList>
    </citation>
    <scope>NUCLEOTIDE SEQUENCE [LARGE SCALE GENOMIC DNA]</scope>
    <source>
        <strain evidence="2 5">JCM 12405</strain>
    </source>
</reference>
<dbReference type="EMBL" id="AP022605">
    <property type="protein sequence ID" value="BBZ06954.1"/>
    <property type="molecule type" value="Genomic_DNA"/>
</dbReference>
<dbReference type="InterPro" id="IPR045851">
    <property type="entry name" value="AMP-bd_C_sf"/>
</dbReference>
<proteinExistence type="predicted"/>
<dbReference type="OrthoDB" id="9803968at2"/>
<feature type="domain" description="AMP-dependent synthetase/ligase" evidence="1">
    <location>
        <begin position="100"/>
        <end position="311"/>
    </location>
</feature>
<dbReference type="EMBL" id="LQOS01000040">
    <property type="protein sequence ID" value="ORV38663.1"/>
    <property type="molecule type" value="Genomic_DNA"/>
</dbReference>
<dbReference type="PANTHER" id="PTHR44394">
    <property type="entry name" value="BETA-ALANINE-ACTIVATING ENZYME"/>
    <property type="match status" value="1"/>
</dbReference>
<reference evidence="3 4" key="1">
    <citation type="submission" date="2016-01" db="EMBL/GenBank/DDBJ databases">
        <title>The new phylogeny of the genus Mycobacterium.</title>
        <authorList>
            <person name="Tarcisio F."/>
            <person name="Conor M."/>
            <person name="Antonella G."/>
            <person name="Elisabetta G."/>
            <person name="Giulia F.S."/>
            <person name="Sara T."/>
            <person name="Anna F."/>
            <person name="Clotilde B."/>
            <person name="Roberto B."/>
            <person name="Veronica D.S."/>
            <person name="Fabio R."/>
            <person name="Monica P."/>
            <person name="Olivier J."/>
            <person name="Enrico T."/>
            <person name="Nicola S."/>
        </authorList>
    </citation>
    <scope>NUCLEOTIDE SEQUENCE [LARGE SCALE GENOMIC DNA]</scope>
    <source>
        <strain evidence="3 4">DSM 44339</strain>
    </source>
</reference>
<dbReference type="PANTHER" id="PTHR44394:SF1">
    <property type="entry name" value="BETA-ALANINE-ACTIVATING ENZYME"/>
    <property type="match status" value="1"/>
</dbReference>
<sequence>MGLDGAGLVIGDVSGAVHRVIGGFAAGERILGSESGPVVLRAAKDAELLSFAVGRLGRGEVVALVPEASGGDYVDEVREQLGLVTRARTAGADGGEGILALPTSGSTGHPKIVALAVSRIERFMSWGAGFFGFGADTVSLSLSPWNFDVSLLDTWAVLAAGGVVVAADPRRFQEREHVAGLLSDHGVTFLQTVPSTLDVVVDAVEGRSFGGVRDVIVTGGVAAAATRRAAATLFPKARFHNVYGSTEVNDCLIYTAAAATFATADDVPLGLPIAGCEVFLDYGVSVQPWDRCPDGLPGELLVRTPWMAEGYISGGEIEPLAEAWGERALYPMRDRVERVGDQLRYLGRTDRTVKLRGQRINLDEIEKVASAIGPVRAACAWISSSVAGDELHLACSQPVNGLQVSGMALRLALSRRLPPYAIPNRLHLLDKPFPLNGNGKPNLERIMAEVEKA</sequence>
<dbReference type="STRING" id="126673.AWC01_13970"/>
<gene>
    <name evidence="3" type="ORF">AWC01_13970</name>
    <name evidence="2" type="ORF">MDOR_11230</name>
</gene>
<dbReference type="InterPro" id="IPR052091">
    <property type="entry name" value="Beta-ala_Activ/Resist"/>
</dbReference>